<evidence type="ECO:0000259" key="7">
    <source>
        <dbReference type="Pfam" id="PF20684"/>
    </source>
</evidence>
<organism evidence="8 9">
    <name type="scientific">Letharia lupina</name>
    <dbReference type="NCBI Taxonomy" id="560253"/>
    <lineage>
        <taxon>Eukaryota</taxon>
        <taxon>Fungi</taxon>
        <taxon>Dikarya</taxon>
        <taxon>Ascomycota</taxon>
        <taxon>Pezizomycotina</taxon>
        <taxon>Lecanoromycetes</taxon>
        <taxon>OSLEUM clade</taxon>
        <taxon>Lecanoromycetidae</taxon>
        <taxon>Lecanorales</taxon>
        <taxon>Lecanorineae</taxon>
        <taxon>Parmeliaceae</taxon>
        <taxon>Letharia</taxon>
    </lineage>
</organism>
<dbReference type="Proteomes" id="UP000593566">
    <property type="component" value="Unassembled WGS sequence"/>
</dbReference>
<evidence type="ECO:0000256" key="2">
    <source>
        <dbReference type="ARBA" id="ARBA00022692"/>
    </source>
</evidence>
<feature type="transmembrane region" description="Helical" evidence="6">
    <location>
        <begin position="129"/>
        <end position="150"/>
    </location>
</feature>
<comment type="caution">
    <text evidence="8">The sequence shown here is derived from an EMBL/GenBank/DDBJ whole genome shotgun (WGS) entry which is preliminary data.</text>
</comment>
<evidence type="ECO:0000256" key="6">
    <source>
        <dbReference type="SAM" id="Phobius"/>
    </source>
</evidence>
<feature type="domain" description="Rhodopsin" evidence="7">
    <location>
        <begin position="45"/>
        <end position="269"/>
    </location>
</feature>
<reference evidence="8 9" key="1">
    <citation type="journal article" date="2020" name="Genomics">
        <title>Complete, high-quality genomes from long-read metagenomic sequencing of two wolf lichen thalli reveals enigmatic genome architecture.</title>
        <authorList>
            <person name="McKenzie S.K."/>
            <person name="Walston R.F."/>
            <person name="Allen J.L."/>
        </authorList>
    </citation>
    <scope>NUCLEOTIDE SEQUENCE [LARGE SCALE GENOMIC DNA]</scope>
    <source>
        <strain evidence="8">WasteWater1</strain>
    </source>
</reference>
<evidence type="ECO:0000313" key="8">
    <source>
        <dbReference type="EMBL" id="KAF6228032.1"/>
    </source>
</evidence>
<dbReference type="Pfam" id="PF20684">
    <property type="entry name" value="Fung_rhodopsin"/>
    <property type="match status" value="1"/>
</dbReference>
<dbReference type="PANTHER" id="PTHR33048">
    <property type="entry name" value="PTH11-LIKE INTEGRAL MEMBRANE PROTEIN (AFU_ORTHOLOGUE AFUA_5G11245)"/>
    <property type="match status" value="1"/>
</dbReference>
<dbReference type="AlphaFoldDB" id="A0A8H6CR38"/>
<feature type="transmembrane region" description="Helical" evidence="6">
    <location>
        <begin position="247"/>
        <end position="269"/>
    </location>
</feature>
<feature type="transmembrane region" description="Helical" evidence="6">
    <location>
        <begin position="170"/>
        <end position="195"/>
    </location>
</feature>
<feature type="transmembrane region" description="Helical" evidence="6">
    <location>
        <begin position="51"/>
        <end position="70"/>
    </location>
</feature>
<evidence type="ECO:0000313" key="9">
    <source>
        <dbReference type="Proteomes" id="UP000593566"/>
    </source>
</evidence>
<evidence type="ECO:0000256" key="3">
    <source>
        <dbReference type="ARBA" id="ARBA00022989"/>
    </source>
</evidence>
<dbReference type="InterPro" id="IPR049326">
    <property type="entry name" value="Rhodopsin_dom_fungi"/>
</dbReference>
<proteinExistence type="inferred from homology"/>
<dbReference type="GO" id="GO:0016020">
    <property type="term" value="C:membrane"/>
    <property type="evidence" value="ECO:0007669"/>
    <property type="project" value="UniProtKB-SubCell"/>
</dbReference>
<feature type="transmembrane region" description="Helical" evidence="6">
    <location>
        <begin position="207"/>
        <end position="227"/>
    </location>
</feature>
<sequence length="338" mass="37597">MTSDQTGSRVAAVIACYIVPIPLEIIATSLRIYAKQRQAQGGLDRFTIDDFFIVFATICAVSECCVGLAYGPPHGFGKHIDQVSAHDFETFEVGNYIFSHFYNVTLGMIKLSILTFYYRVFVTPVFRKIVLATITFIALWVLTITIVLALECRPIAKFWNPTIPGKCFNLVAFSYFTNISNLVTDLWIFLLPIPVIWRLHITNHQRLGLCGVFLIGLGTCIISSVRISVVVAQGSTDFTWVGVPLGIMSVFEPLGGILSANLPITYVLFANSFRKVRNTVSGTLSGHLKPRGLLSQSSNNRFGRGQDVEDRWIQLDPQTDWSTESKPLACATRETEGR</sequence>
<keyword evidence="9" id="KW-1185">Reference proteome</keyword>
<name>A0A8H6CR38_9LECA</name>
<evidence type="ECO:0000256" key="1">
    <source>
        <dbReference type="ARBA" id="ARBA00004141"/>
    </source>
</evidence>
<evidence type="ECO:0000256" key="5">
    <source>
        <dbReference type="ARBA" id="ARBA00038359"/>
    </source>
</evidence>
<keyword evidence="4 6" id="KW-0472">Membrane</keyword>
<dbReference type="InterPro" id="IPR052337">
    <property type="entry name" value="SAT4-like"/>
</dbReference>
<feature type="transmembrane region" description="Helical" evidence="6">
    <location>
        <begin position="97"/>
        <end position="117"/>
    </location>
</feature>
<evidence type="ECO:0000256" key="4">
    <source>
        <dbReference type="ARBA" id="ARBA00023136"/>
    </source>
</evidence>
<dbReference type="GeneID" id="59336157"/>
<dbReference type="EMBL" id="JACCJB010000004">
    <property type="protein sequence ID" value="KAF6228032.1"/>
    <property type="molecule type" value="Genomic_DNA"/>
</dbReference>
<protein>
    <recommendedName>
        <fullName evidence="7">Rhodopsin domain-containing protein</fullName>
    </recommendedName>
</protein>
<accession>A0A8H6CR38</accession>
<dbReference type="RefSeq" id="XP_037155966.1">
    <property type="nucleotide sequence ID" value="XM_037298630.1"/>
</dbReference>
<comment type="subcellular location">
    <subcellularLocation>
        <location evidence="1">Membrane</location>
        <topology evidence="1">Multi-pass membrane protein</topology>
    </subcellularLocation>
</comment>
<dbReference type="PANTHER" id="PTHR33048:SF8">
    <property type="entry name" value="INTEGRAL MEMBRANE PROTEIN-RELATED"/>
    <property type="match status" value="1"/>
</dbReference>
<gene>
    <name evidence="8" type="ORF">HO133_007760</name>
</gene>
<comment type="similarity">
    <text evidence="5">Belongs to the SAT4 family.</text>
</comment>
<keyword evidence="2 6" id="KW-0812">Transmembrane</keyword>
<feature type="transmembrane region" description="Helical" evidence="6">
    <location>
        <begin position="12"/>
        <end position="30"/>
    </location>
</feature>
<keyword evidence="3 6" id="KW-1133">Transmembrane helix</keyword>